<organism evidence="1 2">
    <name type="scientific">Angiostrongylus cantonensis</name>
    <name type="common">Rat lungworm</name>
    <dbReference type="NCBI Taxonomy" id="6313"/>
    <lineage>
        <taxon>Eukaryota</taxon>
        <taxon>Metazoa</taxon>
        <taxon>Ecdysozoa</taxon>
        <taxon>Nematoda</taxon>
        <taxon>Chromadorea</taxon>
        <taxon>Rhabditida</taxon>
        <taxon>Rhabditina</taxon>
        <taxon>Rhabditomorpha</taxon>
        <taxon>Strongyloidea</taxon>
        <taxon>Metastrongylidae</taxon>
        <taxon>Angiostrongylus</taxon>
    </lineage>
</organism>
<accession>A0A0K0DMB5</accession>
<dbReference type="Proteomes" id="UP000035642">
    <property type="component" value="Unassembled WGS sequence"/>
</dbReference>
<dbReference type="STRING" id="6313.A0A0K0DMB5"/>
<reference evidence="2" key="2">
    <citation type="submission" date="2017-02" db="UniProtKB">
        <authorList>
            <consortium name="WormBaseParasite"/>
        </authorList>
    </citation>
    <scope>IDENTIFICATION</scope>
</reference>
<evidence type="ECO:0000313" key="2">
    <source>
        <dbReference type="WBParaSite" id="ACAC_0001281601-mRNA-1"/>
    </source>
</evidence>
<protein>
    <submittedName>
        <fullName evidence="2">Transcription factor bHLH63</fullName>
    </submittedName>
</protein>
<dbReference type="AlphaFoldDB" id="A0A0K0DMB5"/>
<dbReference type="WBParaSite" id="ACAC_0001281601-mRNA-1">
    <property type="protein sequence ID" value="ACAC_0001281601-mRNA-1"/>
    <property type="gene ID" value="ACAC_0001281601"/>
</dbReference>
<proteinExistence type="predicted"/>
<keyword evidence="1" id="KW-1185">Reference proteome</keyword>
<name>A0A0K0DMB5_ANGCA</name>
<sequence length="177" mass="19888">MQSFTTQFTPEQQQWMFLSLNSQNNMNNFPPTFLSSFSKKIVDANASAASKVKAFGLTCEEIEREQMAFYSPFGAAQRTPALPIPMPLEQSDLSSLSPSTSLFSGSWISSSLEELSNEAMSLSSYSTVNEIDGVSQYFLIPFEKSGASDPLRDTGNSKYRPFDCVFYNIERYFFLFT</sequence>
<reference evidence="1" key="1">
    <citation type="submission" date="2012-09" db="EMBL/GenBank/DDBJ databases">
        <authorList>
            <person name="Martin A.A."/>
        </authorList>
    </citation>
    <scope>NUCLEOTIDE SEQUENCE</scope>
</reference>
<evidence type="ECO:0000313" key="1">
    <source>
        <dbReference type="Proteomes" id="UP000035642"/>
    </source>
</evidence>